<keyword evidence="2" id="KW-1185">Reference proteome</keyword>
<reference evidence="2" key="1">
    <citation type="submission" date="2015-07" db="EMBL/GenBank/DDBJ databases">
        <authorList>
            <person name="Rodrigo-Torres Lidia"/>
            <person name="Arahal R.David."/>
        </authorList>
    </citation>
    <scope>NUCLEOTIDE SEQUENCE [LARGE SCALE GENOMIC DNA]</scope>
    <source>
        <strain evidence="2">CECT 5096</strain>
    </source>
</reference>
<name>A0A0M7AAE2_9HYPH</name>
<protein>
    <submittedName>
        <fullName evidence="1">Uncharacterized protein</fullName>
    </submittedName>
</protein>
<sequence length="71" mass="7887">MRLGRDKIGVCRQSMIIPETISDWEDRTGLGFPGSGRYIAPFALKPIDVDLERDQGVYVGPNVEVVHRAST</sequence>
<dbReference type="GeneID" id="97670337"/>
<accession>A0A0M7AAE2</accession>
<proteinExistence type="predicted"/>
<evidence type="ECO:0000313" key="2">
    <source>
        <dbReference type="Proteomes" id="UP000049983"/>
    </source>
</evidence>
<dbReference type="EMBL" id="CXWC01000010">
    <property type="protein sequence ID" value="CTQ71587.1"/>
    <property type="molecule type" value="Genomic_DNA"/>
</dbReference>
<dbReference type="OrthoDB" id="342444at2"/>
<dbReference type="AlphaFoldDB" id="A0A0M7AAE2"/>
<dbReference type="RefSeq" id="WP_144435912.1">
    <property type="nucleotide sequence ID" value="NZ_CANMGD010000010.1"/>
</dbReference>
<organism evidence="1 2">
    <name type="scientific">Roseibium album</name>
    <dbReference type="NCBI Taxonomy" id="311410"/>
    <lineage>
        <taxon>Bacteria</taxon>
        <taxon>Pseudomonadati</taxon>
        <taxon>Pseudomonadota</taxon>
        <taxon>Alphaproteobacteria</taxon>
        <taxon>Hyphomicrobiales</taxon>
        <taxon>Stappiaceae</taxon>
        <taxon>Roseibium</taxon>
    </lineage>
</organism>
<dbReference type="Proteomes" id="UP000049983">
    <property type="component" value="Unassembled WGS sequence"/>
</dbReference>
<evidence type="ECO:0000313" key="1">
    <source>
        <dbReference type="EMBL" id="CTQ71587.1"/>
    </source>
</evidence>
<gene>
    <name evidence="1" type="ORF">LA5096_02971</name>
</gene>